<dbReference type="Pfam" id="PF00069">
    <property type="entry name" value="Pkinase"/>
    <property type="match status" value="1"/>
</dbReference>
<keyword evidence="1" id="KW-0547">Nucleotide-binding</keyword>
<feature type="domain" description="Protein kinase" evidence="3">
    <location>
        <begin position="21"/>
        <end position="314"/>
    </location>
</feature>
<evidence type="ECO:0000259" key="3">
    <source>
        <dbReference type="PROSITE" id="PS50011"/>
    </source>
</evidence>
<dbReference type="GO" id="GO:0005524">
    <property type="term" value="F:ATP binding"/>
    <property type="evidence" value="ECO:0007669"/>
    <property type="project" value="UniProtKB-UniRule"/>
</dbReference>
<evidence type="ECO:0000256" key="1">
    <source>
        <dbReference type="PROSITE-ProRule" id="PRU10141"/>
    </source>
</evidence>
<feature type="binding site" evidence="1">
    <location>
        <position position="49"/>
    </location>
    <ligand>
        <name>ATP</name>
        <dbReference type="ChEBI" id="CHEBI:30616"/>
    </ligand>
</feature>
<dbReference type="InterPro" id="IPR017441">
    <property type="entry name" value="Protein_kinase_ATP_BS"/>
</dbReference>
<sequence length="367" mass="42520">MTSDESVPKPRFQKGDMIAGWKVVQKLGEGGFGMVVEVVNRHGLHAACKAEFYTGRRDNQLIKKEVPILRLMQWSKHFCKIHLAGQTTTDVNESLNVIVMTLVGEPLSRIRRQCPSQAFTRSTAVRLLKQCLEAIRDLHYTGYLHRDVKGGNFAWHEESRTVYLIDMGFVRQYIVWKDEEKTEVIKRPIRKKAHFLGTSRYVSLNVHLRKDQGRRDDLWGLVYLFVEFIKGKLPWHDDNDRVTTEKKAKIGSKLLKGCPVEMYKFYDHVRCLGVEDKPNYDLLMNILEKICARCDYRDEDRLDFERGGRYYEYIMDNKENISNSHETTSITGKGAQKYDDESDENNEETSVTDSGTTEESDAEESTN</sequence>
<name>A0AAF3EFX0_9BILA</name>
<dbReference type="SUPFAM" id="SSF56112">
    <property type="entry name" value="Protein kinase-like (PK-like)"/>
    <property type="match status" value="1"/>
</dbReference>
<dbReference type="GO" id="GO:0004672">
    <property type="term" value="F:protein kinase activity"/>
    <property type="evidence" value="ECO:0007669"/>
    <property type="project" value="InterPro"/>
</dbReference>
<dbReference type="PROSITE" id="PS00107">
    <property type="entry name" value="PROTEIN_KINASE_ATP"/>
    <property type="match status" value="1"/>
</dbReference>
<dbReference type="InterPro" id="IPR000719">
    <property type="entry name" value="Prot_kinase_dom"/>
</dbReference>
<feature type="compositionally biased region" description="Acidic residues" evidence="2">
    <location>
        <begin position="356"/>
        <end position="367"/>
    </location>
</feature>
<evidence type="ECO:0000256" key="2">
    <source>
        <dbReference type="SAM" id="MobiDB-lite"/>
    </source>
</evidence>
<dbReference type="SMART" id="SM00220">
    <property type="entry name" value="S_TKc"/>
    <property type="match status" value="1"/>
</dbReference>
<dbReference type="Proteomes" id="UP000887575">
    <property type="component" value="Unassembled WGS sequence"/>
</dbReference>
<keyword evidence="1" id="KW-0067">ATP-binding</keyword>
<dbReference type="PANTHER" id="PTHR11909">
    <property type="entry name" value="CASEIN KINASE-RELATED"/>
    <property type="match status" value="1"/>
</dbReference>
<dbReference type="InterPro" id="IPR050235">
    <property type="entry name" value="CK1_Ser-Thr_kinase"/>
</dbReference>
<feature type="region of interest" description="Disordered" evidence="2">
    <location>
        <begin position="324"/>
        <end position="367"/>
    </location>
</feature>
<evidence type="ECO:0000313" key="5">
    <source>
        <dbReference type="WBParaSite" id="MBELARI_LOCUS12862"/>
    </source>
</evidence>
<dbReference type="WBParaSite" id="MBELARI_LOCUS12862">
    <property type="protein sequence ID" value="MBELARI_LOCUS12862"/>
    <property type="gene ID" value="MBELARI_LOCUS12862"/>
</dbReference>
<evidence type="ECO:0000313" key="4">
    <source>
        <dbReference type="Proteomes" id="UP000887575"/>
    </source>
</evidence>
<proteinExistence type="predicted"/>
<dbReference type="Gene3D" id="1.10.510.10">
    <property type="entry name" value="Transferase(Phosphotransferase) domain 1"/>
    <property type="match status" value="1"/>
</dbReference>
<dbReference type="InterPro" id="IPR011009">
    <property type="entry name" value="Kinase-like_dom_sf"/>
</dbReference>
<keyword evidence="4" id="KW-1185">Reference proteome</keyword>
<dbReference type="PROSITE" id="PS50011">
    <property type="entry name" value="PROTEIN_KINASE_DOM"/>
    <property type="match status" value="1"/>
</dbReference>
<reference evidence="5" key="1">
    <citation type="submission" date="2024-02" db="UniProtKB">
        <authorList>
            <consortium name="WormBaseParasite"/>
        </authorList>
    </citation>
    <scope>IDENTIFICATION</scope>
</reference>
<accession>A0AAF3EFX0</accession>
<protein>
    <submittedName>
        <fullName evidence="5">Protein kinase domain-containing protein</fullName>
    </submittedName>
</protein>
<organism evidence="4 5">
    <name type="scientific">Mesorhabditis belari</name>
    <dbReference type="NCBI Taxonomy" id="2138241"/>
    <lineage>
        <taxon>Eukaryota</taxon>
        <taxon>Metazoa</taxon>
        <taxon>Ecdysozoa</taxon>
        <taxon>Nematoda</taxon>
        <taxon>Chromadorea</taxon>
        <taxon>Rhabditida</taxon>
        <taxon>Rhabditina</taxon>
        <taxon>Rhabditomorpha</taxon>
        <taxon>Rhabditoidea</taxon>
        <taxon>Rhabditidae</taxon>
        <taxon>Mesorhabditinae</taxon>
        <taxon>Mesorhabditis</taxon>
    </lineage>
</organism>
<dbReference type="AlphaFoldDB" id="A0AAF3EFX0"/>